<keyword evidence="6 9" id="KW-0456">Lyase</keyword>
<sequence>MAAATATLACSSSGIAVANSRVTRMQLQESSGVSVVKTPFVSKTPGLKSTSRRGLVAVHSAGLGATLPEGYEVKDRVVVDESHAGDAASGNVIDKLKAGFKNFKESNFTQNPELFEPLKSGQAPEVMIIACADSRVCPTMLHGLKPGEAFIVRSVANLVPAYDPSMENVHHGTSAAVQYAVTALGVKKVIVMGHSSCGGIKALMTMDDFGSDFVGSWVKIGLPAKETTLSQMGDKPLAEQCTFCEQEAVNVSLRNLLSFPFVEERVQKGEVELYGMHYDFHDGKLTSWKAAPSMATVNA</sequence>
<dbReference type="PROSITE" id="PS00704">
    <property type="entry name" value="PROK_CO2_ANHYDRASE_1"/>
    <property type="match status" value="1"/>
</dbReference>
<gene>
    <name evidence="10" type="ORF">KC19_10G128900</name>
</gene>
<keyword evidence="11" id="KW-1185">Reference proteome</keyword>
<evidence type="ECO:0000256" key="9">
    <source>
        <dbReference type="RuleBase" id="RU003956"/>
    </source>
</evidence>
<dbReference type="AlphaFoldDB" id="A0A8T0GJS7"/>
<protein>
    <recommendedName>
        <fullName evidence="3 9">Carbonic anhydrase</fullName>
        <ecNumber evidence="3 9">4.2.1.1</ecNumber>
    </recommendedName>
    <alternativeName>
        <fullName evidence="9">Carbonate dehydratase</fullName>
    </alternativeName>
</protein>
<accession>A0A8T0GJS7</accession>
<dbReference type="FunFam" id="3.40.1050.10:FF:000003">
    <property type="entry name" value="Carbonic anhydrase"/>
    <property type="match status" value="1"/>
</dbReference>
<feature type="binding site" evidence="8">
    <location>
        <position position="197"/>
    </location>
    <ligand>
        <name>Zn(2+)</name>
        <dbReference type="ChEBI" id="CHEBI:29105"/>
    </ligand>
</feature>
<dbReference type="EC" id="4.2.1.1" evidence="3 9"/>
<comment type="similarity">
    <text evidence="2 9">Belongs to the beta-class carbonic anhydrase family.</text>
</comment>
<dbReference type="EMBL" id="CM026431">
    <property type="protein sequence ID" value="KAG0559786.1"/>
    <property type="molecule type" value="Genomic_DNA"/>
</dbReference>
<evidence type="ECO:0000313" key="10">
    <source>
        <dbReference type="EMBL" id="KAG0559786.1"/>
    </source>
</evidence>
<feature type="binding site" evidence="8">
    <location>
        <position position="133"/>
    </location>
    <ligand>
        <name>Zn(2+)</name>
        <dbReference type="ChEBI" id="CHEBI:29105"/>
    </ligand>
</feature>
<keyword evidence="4 8" id="KW-0479">Metal-binding</keyword>
<dbReference type="InterPro" id="IPR036874">
    <property type="entry name" value="Carbonic_anhydrase_sf"/>
</dbReference>
<evidence type="ECO:0000256" key="4">
    <source>
        <dbReference type="ARBA" id="ARBA00022723"/>
    </source>
</evidence>
<dbReference type="GO" id="GO:0004089">
    <property type="term" value="F:carbonate dehydratase activity"/>
    <property type="evidence" value="ECO:0007669"/>
    <property type="project" value="UniProtKB-UniRule"/>
</dbReference>
<comment type="catalytic activity">
    <reaction evidence="7 9">
        <text>hydrogencarbonate + H(+) = CO2 + H2O</text>
        <dbReference type="Rhea" id="RHEA:10748"/>
        <dbReference type="ChEBI" id="CHEBI:15377"/>
        <dbReference type="ChEBI" id="CHEBI:15378"/>
        <dbReference type="ChEBI" id="CHEBI:16526"/>
        <dbReference type="ChEBI" id="CHEBI:17544"/>
        <dbReference type="EC" id="4.2.1.1"/>
    </reaction>
</comment>
<comment type="caution">
    <text evidence="10">The sequence shown here is derived from an EMBL/GenBank/DDBJ whole genome shotgun (WGS) entry which is preliminary data.</text>
</comment>
<evidence type="ECO:0000256" key="2">
    <source>
        <dbReference type="ARBA" id="ARBA00006217"/>
    </source>
</evidence>
<dbReference type="SUPFAM" id="SSF53056">
    <property type="entry name" value="beta-carbonic anhydrase, cab"/>
    <property type="match status" value="1"/>
</dbReference>
<dbReference type="Pfam" id="PF00484">
    <property type="entry name" value="Pro_CA"/>
    <property type="match status" value="1"/>
</dbReference>
<dbReference type="Gene3D" id="3.40.1050.10">
    <property type="entry name" value="Carbonic anhydrase"/>
    <property type="match status" value="1"/>
</dbReference>
<dbReference type="GO" id="GO:0008270">
    <property type="term" value="F:zinc ion binding"/>
    <property type="evidence" value="ECO:0007669"/>
    <property type="project" value="UniProtKB-UniRule"/>
</dbReference>
<evidence type="ECO:0000256" key="5">
    <source>
        <dbReference type="ARBA" id="ARBA00022833"/>
    </source>
</evidence>
<dbReference type="OrthoDB" id="10248475at2759"/>
<feature type="binding site" evidence="8">
    <location>
        <position position="194"/>
    </location>
    <ligand>
        <name>Zn(2+)</name>
        <dbReference type="ChEBI" id="CHEBI:29105"/>
    </ligand>
</feature>
<dbReference type="CDD" id="cd00884">
    <property type="entry name" value="beta_CA_cladeB"/>
    <property type="match status" value="1"/>
</dbReference>
<dbReference type="Proteomes" id="UP000822688">
    <property type="component" value="Chromosome 10"/>
</dbReference>
<evidence type="ECO:0000256" key="7">
    <source>
        <dbReference type="ARBA" id="ARBA00048348"/>
    </source>
</evidence>
<organism evidence="10 11">
    <name type="scientific">Ceratodon purpureus</name>
    <name type="common">Fire moss</name>
    <name type="synonym">Dicranum purpureum</name>
    <dbReference type="NCBI Taxonomy" id="3225"/>
    <lineage>
        <taxon>Eukaryota</taxon>
        <taxon>Viridiplantae</taxon>
        <taxon>Streptophyta</taxon>
        <taxon>Embryophyta</taxon>
        <taxon>Bryophyta</taxon>
        <taxon>Bryophytina</taxon>
        <taxon>Bryopsida</taxon>
        <taxon>Dicranidae</taxon>
        <taxon>Pseudoditrichales</taxon>
        <taxon>Ditrichaceae</taxon>
        <taxon>Ceratodon</taxon>
    </lineage>
</organism>
<dbReference type="InterPro" id="IPR001765">
    <property type="entry name" value="Carbonic_anhydrase"/>
</dbReference>
<comment type="function">
    <text evidence="1 9">Reversible hydration of carbon dioxide.</text>
</comment>
<feature type="binding site" evidence="8">
    <location>
        <position position="131"/>
    </location>
    <ligand>
        <name>Zn(2+)</name>
        <dbReference type="ChEBI" id="CHEBI:29105"/>
    </ligand>
</feature>
<reference evidence="10" key="1">
    <citation type="submission" date="2020-06" db="EMBL/GenBank/DDBJ databases">
        <title>WGS assembly of Ceratodon purpureus strain R40.</title>
        <authorList>
            <person name="Carey S.B."/>
            <person name="Jenkins J."/>
            <person name="Shu S."/>
            <person name="Lovell J.T."/>
            <person name="Sreedasyam A."/>
            <person name="Maumus F."/>
            <person name="Tiley G.P."/>
            <person name="Fernandez-Pozo N."/>
            <person name="Barry K."/>
            <person name="Chen C."/>
            <person name="Wang M."/>
            <person name="Lipzen A."/>
            <person name="Daum C."/>
            <person name="Saski C.A."/>
            <person name="Payton A.C."/>
            <person name="Mcbreen J.C."/>
            <person name="Conrad R.E."/>
            <person name="Kollar L.M."/>
            <person name="Olsson S."/>
            <person name="Huttunen S."/>
            <person name="Landis J.B."/>
            <person name="Wickett N.J."/>
            <person name="Johnson M.G."/>
            <person name="Rensing S.A."/>
            <person name="Grimwood J."/>
            <person name="Schmutz J."/>
            <person name="Mcdaniel S.F."/>
        </authorList>
    </citation>
    <scope>NUCLEOTIDE SEQUENCE</scope>
    <source>
        <strain evidence="10">R40</strain>
    </source>
</reference>
<evidence type="ECO:0000256" key="3">
    <source>
        <dbReference type="ARBA" id="ARBA00012925"/>
    </source>
</evidence>
<dbReference type="PANTHER" id="PTHR11002:SF76">
    <property type="entry name" value="CARBONIC ANHYDRASE"/>
    <property type="match status" value="1"/>
</dbReference>
<name>A0A8T0GJS7_CERPU</name>
<dbReference type="PROSITE" id="PS00705">
    <property type="entry name" value="PROK_CO2_ANHYDRASE_2"/>
    <property type="match status" value="1"/>
</dbReference>
<evidence type="ECO:0000313" key="11">
    <source>
        <dbReference type="Proteomes" id="UP000822688"/>
    </source>
</evidence>
<evidence type="ECO:0000256" key="8">
    <source>
        <dbReference type="PIRSR" id="PIRSR601765-1"/>
    </source>
</evidence>
<dbReference type="PANTHER" id="PTHR11002">
    <property type="entry name" value="CARBONIC ANHYDRASE"/>
    <property type="match status" value="1"/>
</dbReference>
<keyword evidence="5 8" id="KW-0862">Zinc</keyword>
<comment type="cofactor">
    <cofactor evidence="8">
        <name>Zn(2+)</name>
        <dbReference type="ChEBI" id="CHEBI:29105"/>
    </cofactor>
    <text evidence="8">Binds 1 zinc ion per subunit.</text>
</comment>
<evidence type="ECO:0000256" key="6">
    <source>
        <dbReference type="ARBA" id="ARBA00023239"/>
    </source>
</evidence>
<dbReference type="GO" id="GO:0015976">
    <property type="term" value="P:carbon utilization"/>
    <property type="evidence" value="ECO:0007669"/>
    <property type="project" value="InterPro"/>
</dbReference>
<evidence type="ECO:0000256" key="1">
    <source>
        <dbReference type="ARBA" id="ARBA00002904"/>
    </source>
</evidence>
<dbReference type="SMART" id="SM00947">
    <property type="entry name" value="Pro_CA"/>
    <property type="match status" value="1"/>
</dbReference>
<proteinExistence type="inferred from homology"/>
<dbReference type="InterPro" id="IPR045066">
    <property type="entry name" value="Beta_CA_cladeB"/>
</dbReference>
<dbReference type="InterPro" id="IPR015892">
    <property type="entry name" value="Carbonic_anhydrase_CS"/>
</dbReference>